<dbReference type="FunFam" id="3.20.20.60:FF:000003">
    <property type="entry name" value="3-methyl-2-oxobutanoate hydroxymethyltransferase"/>
    <property type="match status" value="1"/>
</dbReference>
<evidence type="ECO:0000256" key="9">
    <source>
        <dbReference type="PIRSR" id="PIRSR000388-2"/>
    </source>
</evidence>
<dbReference type="GO" id="GO:0003864">
    <property type="term" value="F:3-methyl-2-oxobutanoate hydroxymethyltransferase activity"/>
    <property type="evidence" value="ECO:0007669"/>
    <property type="project" value="UniProtKB-UniRule"/>
</dbReference>
<feature type="binding site" evidence="7 9">
    <location>
        <begin position="44"/>
        <end position="45"/>
    </location>
    <ligand>
        <name>3-methyl-2-oxobutanoate</name>
        <dbReference type="ChEBI" id="CHEBI:11851"/>
    </ligand>
</feature>
<comment type="caution">
    <text evidence="11">The sequence shown here is derived from an EMBL/GenBank/DDBJ whole genome shotgun (WGS) entry which is preliminary data.</text>
</comment>
<evidence type="ECO:0000313" key="12">
    <source>
        <dbReference type="Proteomes" id="UP000248606"/>
    </source>
</evidence>
<evidence type="ECO:0000256" key="5">
    <source>
        <dbReference type="ARBA" id="ARBA00022679"/>
    </source>
</evidence>
<dbReference type="GO" id="GO:0005737">
    <property type="term" value="C:cytoplasm"/>
    <property type="evidence" value="ECO:0007669"/>
    <property type="project" value="UniProtKB-SubCell"/>
</dbReference>
<comment type="catalytic activity">
    <reaction evidence="7">
        <text>(6R)-5,10-methylene-5,6,7,8-tetrahydrofolate + 3-methyl-2-oxobutanoate + H2O = 2-dehydropantoate + (6S)-5,6,7,8-tetrahydrofolate</text>
        <dbReference type="Rhea" id="RHEA:11824"/>
        <dbReference type="ChEBI" id="CHEBI:11561"/>
        <dbReference type="ChEBI" id="CHEBI:11851"/>
        <dbReference type="ChEBI" id="CHEBI:15377"/>
        <dbReference type="ChEBI" id="CHEBI:15636"/>
        <dbReference type="ChEBI" id="CHEBI:57453"/>
        <dbReference type="EC" id="2.1.2.11"/>
    </reaction>
</comment>
<gene>
    <name evidence="7 11" type="primary">panB</name>
    <name evidence="11" type="ORF">DI579_05260</name>
</gene>
<evidence type="ECO:0000256" key="4">
    <source>
        <dbReference type="ARBA" id="ARBA00022655"/>
    </source>
</evidence>
<dbReference type="Gene3D" id="3.20.20.60">
    <property type="entry name" value="Phosphoenolpyruvate-binding domains"/>
    <property type="match status" value="1"/>
</dbReference>
<comment type="subunit">
    <text evidence="3 7">Homodecamer; pentamer of dimers.</text>
</comment>
<dbReference type="GO" id="GO:0008168">
    <property type="term" value="F:methyltransferase activity"/>
    <property type="evidence" value="ECO:0007669"/>
    <property type="project" value="UniProtKB-KW"/>
</dbReference>
<dbReference type="GO" id="GO:0032259">
    <property type="term" value="P:methylation"/>
    <property type="evidence" value="ECO:0007669"/>
    <property type="project" value="UniProtKB-KW"/>
</dbReference>
<dbReference type="Proteomes" id="UP000248606">
    <property type="component" value="Unassembled WGS sequence"/>
</dbReference>
<reference evidence="11 12" key="1">
    <citation type="submission" date="2017-08" db="EMBL/GenBank/DDBJ databases">
        <title>Infants hospitalized years apart are colonized by the same room-sourced microbial strains.</title>
        <authorList>
            <person name="Brooks B."/>
            <person name="Olm M.R."/>
            <person name="Firek B.A."/>
            <person name="Baker R."/>
            <person name="Thomas B.C."/>
            <person name="Morowitz M.J."/>
            <person name="Banfield J.F."/>
        </authorList>
    </citation>
    <scope>NUCLEOTIDE SEQUENCE [LARGE SCALE GENOMIC DNA]</scope>
    <source>
        <strain evidence="11">S2_006_000_R1_57</strain>
    </source>
</reference>
<evidence type="ECO:0000256" key="8">
    <source>
        <dbReference type="PIRSR" id="PIRSR000388-1"/>
    </source>
</evidence>
<feature type="binding site" evidence="7 10">
    <location>
        <position position="115"/>
    </location>
    <ligand>
        <name>Mg(2+)</name>
        <dbReference type="ChEBI" id="CHEBI:18420"/>
    </ligand>
</feature>
<comment type="function">
    <text evidence="6 7">Catalyzes the reversible reaction in which hydroxymethyl group from 5,10-methylenetetrahydrofolate is transferred onto alpha-ketoisovalerate to form ketopantoate.</text>
</comment>
<evidence type="ECO:0000256" key="3">
    <source>
        <dbReference type="ARBA" id="ARBA00011424"/>
    </source>
</evidence>
<dbReference type="InterPro" id="IPR003700">
    <property type="entry name" value="Pantoate_hydroxy_MeTrfase"/>
</dbReference>
<sequence>MQTRVSTLAQWKQEGHKWAMLTAYDYSTARAFAEAEIPVLLVGDSAANVVYGYDTTTQVSLDEMIFLTRSVVRGAPQALVVADLPFGTYEASDEQAIMTSSRVMRESGAQMVKLEGGVRMADRIRALVKAGIPVMAHIGFTPQSVHKLGGFKVQGRGDSAQQLIEDALAVQEAGASAVVLEMVPRDLAKEVTEKLDIPTVGIGAGPDTDAQVLVWYDAMAVPQDGRRPRFVKVFAEVGEAMTEAARTYRQEVEAGQFPSDEHCF</sequence>
<evidence type="ECO:0000256" key="1">
    <source>
        <dbReference type="ARBA" id="ARBA00005033"/>
    </source>
</evidence>
<dbReference type="PIRSF" id="PIRSF000388">
    <property type="entry name" value="Pantoate_hydroxy_MeTrfase"/>
    <property type="match status" value="1"/>
</dbReference>
<keyword evidence="5 7" id="KW-0808">Transferase</keyword>
<comment type="similarity">
    <text evidence="2 7">Belongs to the PanB family.</text>
</comment>
<feature type="binding site" evidence="7 9">
    <location>
        <position position="83"/>
    </location>
    <ligand>
        <name>3-methyl-2-oxobutanoate</name>
        <dbReference type="ChEBI" id="CHEBI:11851"/>
    </ligand>
</feature>
<evidence type="ECO:0000313" key="11">
    <source>
        <dbReference type="EMBL" id="PZP88771.1"/>
    </source>
</evidence>
<comment type="pathway">
    <text evidence="1 7">Cofactor biosynthesis; (R)-pantothenate biosynthesis; (R)-pantoate from 3-methyl-2-oxobutanoate: step 1/2.</text>
</comment>
<feature type="binding site" evidence="7 10">
    <location>
        <position position="83"/>
    </location>
    <ligand>
        <name>Mg(2+)</name>
        <dbReference type="ChEBI" id="CHEBI:18420"/>
    </ligand>
</feature>
<dbReference type="InterPro" id="IPR015813">
    <property type="entry name" value="Pyrv/PenolPyrv_kinase-like_dom"/>
</dbReference>
<name>A0A2W5I9I8_9ACTN</name>
<dbReference type="EC" id="2.1.2.11" evidence="7"/>
<keyword evidence="7 10" id="KW-0479">Metal-binding</keyword>
<evidence type="ECO:0000256" key="2">
    <source>
        <dbReference type="ARBA" id="ARBA00008676"/>
    </source>
</evidence>
<evidence type="ECO:0000256" key="7">
    <source>
        <dbReference type="HAMAP-Rule" id="MF_00156"/>
    </source>
</evidence>
<dbReference type="NCBIfam" id="NF001452">
    <property type="entry name" value="PRK00311.1"/>
    <property type="match status" value="1"/>
</dbReference>
<dbReference type="SUPFAM" id="SSF51621">
    <property type="entry name" value="Phosphoenolpyruvate/pyruvate domain"/>
    <property type="match status" value="1"/>
</dbReference>
<accession>A0A2W5I9I8</accession>
<evidence type="ECO:0000256" key="10">
    <source>
        <dbReference type="PIRSR" id="PIRSR000388-3"/>
    </source>
</evidence>
<feature type="binding site" evidence="7 10">
    <location>
        <position position="44"/>
    </location>
    <ligand>
        <name>Mg(2+)</name>
        <dbReference type="ChEBI" id="CHEBI:18420"/>
    </ligand>
</feature>
<proteinExistence type="inferred from homology"/>
<organism evidence="11 12">
    <name type="scientific">Lawsonella clevelandensis</name>
    <dbReference type="NCBI Taxonomy" id="1528099"/>
    <lineage>
        <taxon>Bacteria</taxon>
        <taxon>Bacillati</taxon>
        <taxon>Actinomycetota</taxon>
        <taxon>Actinomycetes</taxon>
        <taxon>Mycobacteriales</taxon>
        <taxon>Lawsonellaceae</taxon>
        <taxon>Lawsonella</taxon>
    </lineage>
</organism>
<keyword evidence="4 7" id="KW-0566">Pantothenate biosynthesis</keyword>
<dbReference type="RefSeq" id="WP_290598743.1">
    <property type="nucleotide sequence ID" value="NZ_QFOZ01000007.1"/>
</dbReference>
<dbReference type="InterPro" id="IPR040442">
    <property type="entry name" value="Pyrv_kinase-like_dom_sf"/>
</dbReference>
<dbReference type="Pfam" id="PF02548">
    <property type="entry name" value="Pantoate_transf"/>
    <property type="match status" value="1"/>
</dbReference>
<dbReference type="HAMAP" id="MF_00156">
    <property type="entry name" value="PanB"/>
    <property type="match status" value="1"/>
</dbReference>
<dbReference type="UniPathway" id="UPA00028">
    <property type="reaction ID" value="UER00003"/>
</dbReference>
<dbReference type="AlphaFoldDB" id="A0A2W5I9I8"/>
<feature type="active site" description="Proton acceptor" evidence="7 8">
    <location>
        <position position="181"/>
    </location>
</feature>
<dbReference type="PANTHER" id="PTHR20881:SF0">
    <property type="entry name" value="3-METHYL-2-OXOBUTANOATE HYDROXYMETHYLTRANSFERASE"/>
    <property type="match status" value="1"/>
</dbReference>
<dbReference type="PANTHER" id="PTHR20881">
    <property type="entry name" value="3-METHYL-2-OXOBUTANOATE HYDROXYMETHYLTRANSFERASE"/>
    <property type="match status" value="1"/>
</dbReference>
<feature type="binding site" evidence="7 9">
    <location>
        <position position="113"/>
    </location>
    <ligand>
        <name>3-methyl-2-oxobutanoate</name>
        <dbReference type="ChEBI" id="CHEBI:11851"/>
    </ligand>
</feature>
<dbReference type="CDD" id="cd06557">
    <property type="entry name" value="KPHMT-like"/>
    <property type="match status" value="1"/>
</dbReference>
<comment type="cofactor">
    <cofactor evidence="7 10">
        <name>Mg(2+)</name>
        <dbReference type="ChEBI" id="CHEBI:18420"/>
    </cofactor>
    <text evidence="7 10">Binds 1 Mg(2+) ion per subunit.</text>
</comment>
<protein>
    <recommendedName>
        <fullName evidence="7">3-methyl-2-oxobutanoate hydroxymethyltransferase</fullName>
        <ecNumber evidence="7">2.1.2.11</ecNumber>
    </recommendedName>
    <alternativeName>
        <fullName evidence="7">Ketopantoate hydroxymethyltransferase</fullName>
        <shortName evidence="7">KPHMT</shortName>
    </alternativeName>
</protein>
<evidence type="ECO:0000256" key="6">
    <source>
        <dbReference type="ARBA" id="ARBA00056497"/>
    </source>
</evidence>
<dbReference type="GO" id="GO:0000287">
    <property type="term" value="F:magnesium ion binding"/>
    <property type="evidence" value="ECO:0007669"/>
    <property type="project" value="TreeGrafter"/>
</dbReference>
<dbReference type="NCBIfam" id="TIGR00222">
    <property type="entry name" value="panB"/>
    <property type="match status" value="1"/>
</dbReference>
<dbReference type="GO" id="GO:0015940">
    <property type="term" value="P:pantothenate biosynthetic process"/>
    <property type="evidence" value="ECO:0007669"/>
    <property type="project" value="UniProtKB-UniRule"/>
</dbReference>
<keyword evidence="11" id="KW-0489">Methyltransferase</keyword>
<keyword evidence="7" id="KW-0963">Cytoplasm</keyword>
<comment type="subcellular location">
    <subcellularLocation>
        <location evidence="7">Cytoplasm</location>
    </subcellularLocation>
</comment>
<dbReference type="EMBL" id="QFOZ01000007">
    <property type="protein sequence ID" value="PZP88771.1"/>
    <property type="molecule type" value="Genomic_DNA"/>
</dbReference>
<keyword evidence="7 10" id="KW-0460">Magnesium</keyword>